<dbReference type="InterPro" id="IPR012675">
    <property type="entry name" value="Beta-grasp_dom_sf"/>
</dbReference>
<dbReference type="NCBIfam" id="TIGR01683">
    <property type="entry name" value="thiS"/>
    <property type="match status" value="1"/>
</dbReference>
<accession>A0A7X3CNP5</accession>
<sequence length="71" mass="7382">MGNTHSVELKVNGVKHCLQAGTVQDVVAHFGLTGKPVIVEADGVILTPEQWADTTVSSGMVIELVHFVGGG</sequence>
<dbReference type="EMBL" id="WNZW01000006">
    <property type="protein sequence ID" value="MUG46495.1"/>
    <property type="molecule type" value="Genomic_DNA"/>
</dbReference>
<organism evidence="1 2">
    <name type="scientific">Paenibacillus woosongensis</name>
    <dbReference type="NCBI Taxonomy" id="307580"/>
    <lineage>
        <taxon>Bacteria</taxon>
        <taxon>Bacillati</taxon>
        <taxon>Bacillota</taxon>
        <taxon>Bacilli</taxon>
        <taxon>Bacillales</taxon>
        <taxon>Paenibacillaceae</taxon>
        <taxon>Paenibacillus</taxon>
    </lineage>
</organism>
<dbReference type="InterPro" id="IPR003749">
    <property type="entry name" value="ThiS/MoaD-like"/>
</dbReference>
<reference evidence="1 2" key="1">
    <citation type="submission" date="2019-11" db="EMBL/GenBank/DDBJ databases">
        <title>Draft genome sequences of five Paenibacillus species of dairy origin.</title>
        <authorList>
            <person name="Olajide A.M."/>
            <person name="Chen S."/>
            <person name="Lapointe G."/>
        </authorList>
    </citation>
    <scope>NUCLEOTIDE SEQUENCE [LARGE SCALE GENOMIC DNA]</scope>
    <source>
        <strain evidence="1 2">12CR55</strain>
    </source>
</reference>
<proteinExistence type="predicted"/>
<dbReference type="Gene3D" id="3.10.20.30">
    <property type="match status" value="1"/>
</dbReference>
<comment type="caution">
    <text evidence="1">The sequence shown here is derived from an EMBL/GenBank/DDBJ whole genome shotgun (WGS) entry which is preliminary data.</text>
</comment>
<gene>
    <name evidence="1" type="primary">thiS</name>
    <name evidence="1" type="ORF">GNP95_16025</name>
</gene>
<evidence type="ECO:0000313" key="1">
    <source>
        <dbReference type="EMBL" id="MUG46495.1"/>
    </source>
</evidence>
<dbReference type="InterPro" id="IPR016155">
    <property type="entry name" value="Mopterin_synth/thiamin_S_b"/>
</dbReference>
<evidence type="ECO:0000313" key="2">
    <source>
        <dbReference type="Proteomes" id="UP000447876"/>
    </source>
</evidence>
<dbReference type="Pfam" id="PF02597">
    <property type="entry name" value="ThiS"/>
    <property type="match status" value="1"/>
</dbReference>
<dbReference type="AlphaFoldDB" id="A0A7X3CNP5"/>
<dbReference type="CDD" id="cd00565">
    <property type="entry name" value="Ubl_ThiS"/>
    <property type="match status" value="1"/>
</dbReference>
<dbReference type="Proteomes" id="UP000447876">
    <property type="component" value="Unassembled WGS sequence"/>
</dbReference>
<dbReference type="RefSeq" id="WP_155611878.1">
    <property type="nucleotide sequence ID" value="NZ_WNZW01000006.1"/>
</dbReference>
<protein>
    <submittedName>
        <fullName evidence="1">Sulfur carrier protein ThiS</fullName>
    </submittedName>
</protein>
<dbReference type="SUPFAM" id="SSF54285">
    <property type="entry name" value="MoaD/ThiS"/>
    <property type="match status" value="1"/>
</dbReference>
<name>A0A7X3CNP5_9BACL</name>
<dbReference type="OrthoDB" id="9798559at2"/>
<dbReference type="InterPro" id="IPR010035">
    <property type="entry name" value="Thi_S"/>
</dbReference>